<dbReference type="GO" id="GO:0008270">
    <property type="term" value="F:zinc ion binding"/>
    <property type="evidence" value="ECO:0007669"/>
    <property type="project" value="UniProtKB-KW"/>
</dbReference>
<dbReference type="InterPro" id="IPR050158">
    <property type="entry name" value="Ubiquitin_ubiquitin-like"/>
</dbReference>
<name>A0A3G5AA48_9VIRU</name>
<protein>
    <submittedName>
        <fullName evidence="4">Uncharacterized protein</fullName>
    </submittedName>
</protein>
<accession>A0A3G5AA48</accession>
<proteinExistence type="predicted"/>
<dbReference type="PROSITE" id="PS00299">
    <property type="entry name" value="UBIQUITIN_1"/>
    <property type="match status" value="1"/>
</dbReference>
<dbReference type="SUPFAM" id="SSF57850">
    <property type="entry name" value="RING/U-box"/>
    <property type="match status" value="1"/>
</dbReference>
<evidence type="ECO:0000259" key="3">
    <source>
        <dbReference type="PROSITE" id="PS50089"/>
    </source>
</evidence>
<dbReference type="Gene3D" id="3.30.40.10">
    <property type="entry name" value="Zinc/RING finger domain, C3HC4 (zinc finger)"/>
    <property type="match status" value="1"/>
</dbReference>
<keyword evidence="1" id="KW-0863">Zinc-finger</keyword>
<evidence type="ECO:0000256" key="1">
    <source>
        <dbReference type="PROSITE-ProRule" id="PRU00175"/>
    </source>
</evidence>
<dbReference type="SUPFAM" id="SSF54236">
    <property type="entry name" value="Ubiquitin-like"/>
    <property type="match status" value="1"/>
</dbReference>
<dbReference type="InterPro" id="IPR000626">
    <property type="entry name" value="Ubiquitin-like_dom"/>
</dbReference>
<dbReference type="InterPro" id="IPR029071">
    <property type="entry name" value="Ubiquitin-like_domsf"/>
</dbReference>
<evidence type="ECO:0000313" key="4">
    <source>
        <dbReference type="EMBL" id="AYV83081.1"/>
    </source>
</evidence>
<keyword evidence="1" id="KW-0862">Zinc</keyword>
<organism evidence="4">
    <name type="scientific">Hyperionvirus sp</name>
    <dbReference type="NCBI Taxonomy" id="2487770"/>
    <lineage>
        <taxon>Viruses</taxon>
        <taxon>Varidnaviria</taxon>
        <taxon>Bamfordvirae</taxon>
        <taxon>Nucleocytoviricota</taxon>
        <taxon>Megaviricetes</taxon>
        <taxon>Imitervirales</taxon>
        <taxon>Mimiviridae</taxon>
        <taxon>Klosneuvirinae</taxon>
    </lineage>
</organism>
<reference evidence="4" key="1">
    <citation type="submission" date="2018-10" db="EMBL/GenBank/DDBJ databases">
        <title>Hidden diversity of soil giant viruses.</title>
        <authorList>
            <person name="Schulz F."/>
            <person name="Alteio L."/>
            <person name="Goudeau D."/>
            <person name="Ryan E.M."/>
            <person name="Malmstrom R.R."/>
            <person name="Blanchard J."/>
            <person name="Woyke T."/>
        </authorList>
    </citation>
    <scope>NUCLEOTIDE SEQUENCE</scope>
    <source>
        <strain evidence="4">HYV1</strain>
    </source>
</reference>
<dbReference type="InterPro" id="IPR013083">
    <property type="entry name" value="Znf_RING/FYVE/PHD"/>
</dbReference>
<sequence>MITIRHPRGEINVPPKTSISDIYEKYLTSGDDSCELFLKGVELKSSSVPWRVPLEEKHLGMPLSKIIEERILPKTDAKAPVDNGDVSFESSHVRFNSSDCGVEFHRTLRVPDNGKPYPLPPSFGKFGLLRKSKNIILPMLQREAMWLNFRRDLIKNGDHVAIKIGIGNVNAINGERWDTNCGILNTQNYIVLPYQPWLDGIKVRAFSSPPTSTYETKHFVRQFVAMPLASKALIEAQLKEKGLIEEIEGSLQFEVFKASCTEYNVYSPTTRAFVDITATPNELKISKGHDLIYIPKYPTAPTSSTLEDFGLLHGDVLDAIAYLQLIIITLSQKEIIIDCFPSTTIENLKIKIQDKEGIPPDQQRLIYKGKQLEDGRNLLSYNVEKKGKISLILRLSGGDSNPELTALKSKSMGIAAGGLIIQKIYVDDHKLSFWNTHNYEKLKVMIVNSAQFGSSRMDTPITAETYINQGYPWFELYDETITALGTPTVLDEVKSLGTMPDEMSGSSGECAICLSNYTNVIFQPCMHGSCISCFLRLVKDGKTGKIQCMLCRGYITTEKAKLISGTIPDNEPTITVDKANIIKVCTEKILWK</sequence>
<dbReference type="PROSITE" id="PS50053">
    <property type="entry name" value="UBIQUITIN_2"/>
    <property type="match status" value="1"/>
</dbReference>
<dbReference type="PANTHER" id="PTHR10666">
    <property type="entry name" value="UBIQUITIN"/>
    <property type="match status" value="1"/>
</dbReference>
<dbReference type="CDD" id="cd16449">
    <property type="entry name" value="RING-HC"/>
    <property type="match status" value="1"/>
</dbReference>
<dbReference type="SMART" id="SM00184">
    <property type="entry name" value="RING"/>
    <property type="match status" value="1"/>
</dbReference>
<dbReference type="EMBL" id="MK072386">
    <property type="protein sequence ID" value="AYV83081.1"/>
    <property type="molecule type" value="Genomic_DNA"/>
</dbReference>
<dbReference type="PROSITE" id="PS50089">
    <property type="entry name" value="ZF_RING_2"/>
    <property type="match status" value="1"/>
</dbReference>
<feature type="domain" description="Ubiquitin-like" evidence="2">
    <location>
        <begin position="323"/>
        <end position="398"/>
    </location>
</feature>
<keyword evidence="1" id="KW-0479">Metal-binding</keyword>
<dbReference type="InterPro" id="IPR019956">
    <property type="entry name" value="Ubiquitin_dom"/>
</dbReference>
<dbReference type="PRINTS" id="PR00348">
    <property type="entry name" value="UBIQUITIN"/>
</dbReference>
<dbReference type="Gene3D" id="3.10.20.90">
    <property type="entry name" value="Phosphatidylinositol 3-kinase Catalytic Subunit, Chain A, domain 1"/>
    <property type="match status" value="1"/>
</dbReference>
<dbReference type="InterPro" id="IPR001841">
    <property type="entry name" value="Znf_RING"/>
</dbReference>
<dbReference type="SMART" id="SM00213">
    <property type="entry name" value="UBQ"/>
    <property type="match status" value="1"/>
</dbReference>
<dbReference type="Pfam" id="PF13920">
    <property type="entry name" value="zf-C3HC4_3"/>
    <property type="match status" value="1"/>
</dbReference>
<feature type="domain" description="RING-type" evidence="3">
    <location>
        <begin position="510"/>
        <end position="552"/>
    </location>
</feature>
<dbReference type="InterPro" id="IPR019954">
    <property type="entry name" value="Ubiquitin_CS"/>
</dbReference>
<dbReference type="Pfam" id="PF00240">
    <property type="entry name" value="ubiquitin"/>
    <property type="match status" value="1"/>
</dbReference>
<evidence type="ECO:0000259" key="2">
    <source>
        <dbReference type="PROSITE" id="PS50053"/>
    </source>
</evidence>
<gene>
    <name evidence="4" type="ORF">Hyperionvirus4_46</name>
</gene>